<accession>A0ABP6V2X6</accession>
<dbReference type="EMBL" id="BAABCX010000001">
    <property type="protein sequence ID" value="GAA3527372.1"/>
    <property type="molecule type" value="Genomic_DNA"/>
</dbReference>
<dbReference type="PIRSF" id="PIRSF028139">
    <property type="entry name" value="DOPA-diox_rel_Mll2280"/>
    <property type="match status" value="1"/>
</dbReference>
<dbReference type="PANTHER" id="PTHR36423:SF2">
    <property type="entry name" value="AFR070WP"/>
    <property type="match status" value="1"/>
</dbReference>
<dbReference type="InterPro" id="IPR014980">
    <property type="entry name" value="DOPA_dioxygen"/>
</dbReference>
<evidence type="ECO:0000313" key="1">
    <source>
        <dbReference type="EMBL" id="GAA3527372.1"/>
    </source>
</evidence>
<gene>
    <name evidence="1" type="ORF">GCM10022394_03170</name>
</gene>
<organism evidence="1 2">
    <name type="scientific">Zobellella aerophila</name>
    <dbReference type="NCBI Taxonomy" id="870480"/>
    <lineage>
        <taxon>Bacteria</taxon>
        <taxon>Pseudomonadati</taxon>
        <taxon>Pseudomonadota</taxon>
        <taxon>Gammaproteobacteria</taxon>
        <taxon>Aeromonadales</taxon>
        <taxon>Aeromonadaceae</taxon>
        <taxon>Zobellella</taxon>
    </lineage>
</organism>
<name>A0ABP6V2X6_9GAMM</name>
<dbReference type="Pfam" id="PF08883">
    <property type="entry name" value="DOPA_dioxygen"/>
    <property type="match status" value="1"/>
</dbReference>
<dbReference type="InterPro" id="IPR023389">
    <property type="entry name" value="DOPA-like_sf"/>
</dbReference>
<reference evidence="2" key="1">
    <citation type="journal article" date="2019" name="Int. J. Syst. Evol. Microbiol.">
        <title>The Global Catalogue of Microorganisms (GCM) 10K type strain sequencing project: providing services to taxonomists for standard genome sequencing and annotation.</title>
        <authorList>
            <consortium name="The Broad Institute Genomics Platform"/>
            <consortium name="The Broad Institute Genome Sequencing Center for Infectious Disease"/>
            <person name="Wu L."/>
            <person name="Ma J."/>
        </authorList>
    </citation>
    <scope>NUCLEOTIDE SEQUENCE [LARGE SCALE GENOMIC DNA]</scope>
    <source>
        <strain evidence="2">JCM 17110</strain>
    </source>
</reference>
<protein>
    <submittedName>
        <fullName evidence="1">DOPA 4,5-dioxygenase family protein</fullName>
    </submittedName>
</protein>
<dbReference type="PANTHER" id="PTHR36423">
    <property type="entry name" value="AFR070WP"/>
    <property type="match status" value="1"/>
</dbReference>
<comment type="caution">
    <text evidence="1">The sequence shown here is derived from an EMBL/GenBank/DDBJ whole genome shotgun (WGS) entry which is preliminary data.</text>
</comment>
<dbReference type="SUPFAM" id="SSF143410">
    <property type="entry name" value="DOPA-like"/>
    <property type="match status" value="1"/>
</dbReference>
<proteinExistence type="predicted"/>
<evidence type="ECO:0000313" key="2">
    <source>
        <dbReference type="Proteomes" id="UP001500795"/>
    </source>
</evidence>
<sequence>MSQHPTNVHEHYHAHIYFDDATAGQADALCRQAGELFRVTVGRLHRKLVGPHLSWSCQLSFDSAQFDELVPWLEHHRNGLNILIHGRTGDDLADHTRYAYWLGEPCPLRLDVFK</sequence>
<dbReference type="RefSeq" id="WP_344954067.1">
    <property type="nucleotide sequence ID" value="NZ_BAABCX010000001.1"/>
</dbReference>
<dbReference type="Proteomes" id="UP001500795">
    <property type="component" value="Unassembled WGS sequence"/>
</dbReference>
<dbReference type="Gene3D" id="3.30.70.1240">
    <property type="entry name" value="DOPA-like domains"/>
    <property type="match status" value="1"/>
</dbReference>
<keyword evidence="2" id="KW-1185">Reference proteome</keyword>